<comment type="caution">
    <text evidence="8">The sequence shown here is derived from an EMBL/GenBank/DDBJ whole genome shotgun (WGS) entry which is preliminary data.</text>
</comment>
<feature type="compositionally biased region" description="Basic and acidic residues" evidence="5">
    <location>
        <begin position="445"/>
        <end position="454"/>
    </location>
</feature>
<feature type="compositionally biased region" description="Basic and acidic residues" evidence="5">
    <location>
        <begin position="461"/>
        <end position="481"/>
    </location>
</feature>
<dbReference type="SMART" id="SM00184">
    <property type="entry name" value="RING"/>
    <property type="match status" value="1"/>
</dbReference>
<evidence type="ECO:0000256" key="5">
    <source>
        <dbReference type="SAM" id="MobiDB-lite"/>
    </source>
</evidence>
<dbReference type="PANTHER" id="PTHR10131:SF94">
    <property type="entry name" value="TNF RECEPTOR-ASSOCIATED FACTOR 4"/>
    <property type="match status" value="1"/>
</dbReference>
<dbReference type="PROSITE" id="PS50145">
    <property type="entry name" value="ZF_TRAF"/>
    <property type="match status" value="1"/>
</dbReference>
<dbReference type="GO" id="GO:0008270">
    <property type="term" value="F:zinc ion binding"/>
    <property type="evidence" value="ECO:0007669"/>
    <property type="project" value="UniProtKB-KW"/>
</dbReference>
<feature type="zinc finger region" description="TRAF-type" evidence="4">
    <location>
        <begin position="201"/>
        <end position="248"/>
    </location>
</feature>
<organism evidence="8 9">
    <name type="scientific">Phialemonium atrogriseum</name>
    <dbReference type="NCBI Taxonomy" id="1093897"/>
    <lineage>
        <taxon>Eukaryota</taxon>
        <taxon>Fungi</taxon>
        <taxon>Dikarya</taxon>
        <taxon>Ascomycota</taxon>
        <taxon>Pezizomycotina</taxon>
        <taxon>Sordariomycetes</taxon>
        <taxon>Sordariomycetidae</taxon>
        <taxon>Cephalothecales</taxon>
        <taxon>Cephalothecaceae</taxon>
        <taxon>Phialemonium</taxon>
    </lineage>
</organism>
<keyword evidence="3 4" id="KW-0862">Zinc</keyword>
<dbReference type="InterPro" id="IPR013083">
    <property type="entry name" value="Znf_RING/FYVE/PHD"/>
</dbReference>
<dbReference type="Pfam" id="PF13923">
    <property type="entry name" value="zf-C3HC4_2"/>
    <property type="match status" value="1"/>
</dbReference>
<accession>A0AAJ0CBW1</accession>
<dbReference type="SUPFAM" id="SSF49599">
    <property type="entry name" value="TRAF domain-like"/>
    <property type="match status" value="1"/>
</dbReference>
<feature type="compositionally biased region" description="Low complexity" evidence="5">
    <location>
        <begin position="23"/>
        <end position="36"/>
    </location>
</feature>
<feature type="region of interest" description="Disordered" evidence="5">
    <location>
        <begin position="298"/>
        <end position="321"/>
    </location>
</feature>
<evidence type="ECO:0000256" key="1">
    <source>
        <dbReference type="ARBA" id="ARBA00022723"/>
    </source>
</evidence>
<dbReference type="SUPFAM" id="SSF57850">
    <property type="entry name" value="RING/U-box"/>
    <property type="match status" value="1"/>
</dbReference>
<protein>
    <submittedName>
        <fullName evidence="8">TNF receptor-associated factor 6</fullName>
    </submittedName>
</protein>
<dbReference type="InterPro" id="IPR001293">
    <property type="entry name" value="Znf_TRAF"/>
</dbReference>
<dbReference type="PROSITE" id="PS50089">
    <property type="entry name" value="ZF_RING_2"/>
    <property type="match status" value="1"/>
</dbReference>
<gene>
    <name evidence="8" type="ORF">QBC33DRAFT_463699</name>
</gene>
<dbReference type="PANTHER" id="PTHR10131">
    <property type="entry name" value="TNF RECEPTOR ASSOCIATED FACTOR"/>
    <property type="match status" value="1"/>
</dbReference>
<feature type="domain" description="RING-type" evidence="6">
    <location>
        <begin position="64"/>
        <end position="103"/>
    </location>
</feature>
<evidence type="ECO:0000313" key="9">
    <source>
        <dbReference type="Proteomes" id="UP001244011"/>
    </source>
</evidence>
<name>A0AAJ0CBW1_9PEZI</name>
<evidence type="ECO:0000256" key="4">
    <source>
        <dbReference type="PROSITE-ProRule" id="PRU00207"/>
    </source>
</evidence>
<dbReference type="InterPro" id="IPR017907">
    <property type="entry name" value="Znf_RING_CS"/>
</dbReference>
<dbReference type="PROSITE" id="PS00518">
    <property type="entry name" value="ZF_RING_1"/>
    <property type="match status" value="1"/>
</dbReference>
<dbReference type="InterPro" id="IPR001841">
    <property type="entry name" value="Znf_RING"/>
</dbReference>
<dbReference type="RefSeq" id="XP_060288645.1">
    <property type="nucleotide sequence ID" value="XM_060425119.1"/>
</dbReference>
<dbReference type="Proteomes" id="UP001244011">
    <property type="component" value="Unassembled WGS sequence"/>
</dbReference>
<evidence type="ECO:0000259" key="7">
    <source>
        <dbReference type="PROSITE" id="PS50145"/>
    </source>
</evidence>
<dbReference type="GeneID" id="85308306"/>
<keyword evidence="1 4" id="KW-0479">Metal-binding</keyword>
<dbReference type="Gene3D" id="3.30.40.10">
    <property type="entry name" value="Zinc/RING finger domain, C3HC4 (zinc finger)"/>
    <property type="match status" value="2"/>
</dbReference>
<evidence type="ECO:0000259" key="6">
    <source>
        <dbReference type="PROSITE" id="PS50089"/>
    </source>
</evidence>
<dbReference type="AlphaFoldDB" id="A0AAJ0CBW1"/>
<keyword evidence="9" id="KW-1185">Reference proteome</keyword>
<reference evidence="8" key="1">
    <citation type="submission" date="2023-06" db="EMBL/GenBank/DDBJ databases">
        <title>Genome-scale phylogeny and comparative genomics of the fungal order Sordariales.</title>
        <authorList>
            <consortium name="Lawrence Berkeley National Laboratory"/>
            <person name="Hensen N."/>
            <person name="Bonometti L."/>
            <person name="Westerberg I."/>
            <person name="Brannstrom I.O."/>
            <person name="Guillou S."/>
            <person name="Cros-Aarteil S."/>
            <person name="Calhoun S."/>
            <person name="Haridas S."/>
            <person name="Kuo A."/>
            <person name="Mondo S."/>
            <person name="Pangilinan J."/>
            <person name="Riley R."/>
            <person name="Labutti K."/>
            <person name="Andreopoulos B."/>
            <person name="Lipzen A."/>
            <person name="Chen C."/>
            <person name="Yanf M."/>
            <person name="Daum C."/>
            <person name="Ng V."/>
            <person name="Clum A."/>
            <person name="Steindorff A."/>
            <person name="Ohm R."/>
            <person name="Martin F."/>
            <person name="Silar P."/>
            <person name="Natvig D."/>
            <person name="Lalanne C."/>
            <person name="Gautier V."/>
            <person name="Ament-Velasquez S.L."/>
            <person name="Kruys A."/>
            <person name="Hutchinson M.I."/>
            <person name="Powell A.J."/>
            <person name="Barry K."/>
            <person name="Miller A.N."/>
            <person name="Grigoriev I.V."/>
            <person name="Debuchy R."/>
            <person name="Gladieux P."/>
            <person name="Thoren M.H."/>
            <person name="Johannesson H."/>
        </authorList>
    </citation>
    <scope>NUCLEOTIDE SEQUENCE</scope>
    <source>
        <strain evidence="8">8032-3</strain>
    </source>
</reference>
<dbReference type="EMBL" id="MU838997">
    <property type="protein sequence ID" value="KAK1772432.1"/>
    <property type="molecule type" value="Genomic_DNA"/>
</dbReference>
<evidence type="ECO:0000256" key="3">
    <source>
        <dbReference type="ARBA" id="ARBA00022833"/>
    </source>
</evidence>
<proteinExistence type="predicted"/>
<keyword evidence="8" id="KW-0675">Receptor</keyword>
<feature type="compositionally biased region" description="Gly residues" evidence="5">
    <location>
        <begin position="422"/>
        <end position="444"/>
    </location>
</feature>
<feature type="domain" description="TRAF-type" evidence="7">
    <location>
        <begin position="201"/>
        <end position="248"/>
    </location>
</feature>
<keyword evidence="2 4" id="KW-0863">Zinc-finger</keyword>
<evidence type="ECO:0000256" key="2">
    <source>
        <dbReference type="ARBA" id="ARBA00022771"/>
    </source>
</evidence>
<feature type="region of interest" description="Disordered" evidence="5">
    <location>
        <begin position="1"/>
        <end position="36"/>
    </location>
</feature>
<sequence length="481" mass="53800">MPPPNTPEEGGHWNHPSPPSSGPSPTSSRSSSTSQRPAPFLHHIIDIDYQSLEYQDPPDETLMCPICRTPFHKPVTTKNCGHTFCATCLSRAVEIQPICPIDRQPLTYRSDELCNTLLITSQLDRLEVKCPNRSCKHVAPRGSIPYHYERECEHTMVNCPDPTCSDHVARGDAGPERGCLHRDVPCRYCSKMVQIAGLEDHYDRDCIGHTAKCTHCNAIVVRHRIQAHLASDCPEAEIRCKWRPFGCTLATKRKIVREHERNGCVFEAIGTLVKERLEDRTIINQLTDRLATMETRMQQMELRSERRASRSSPGMQGWPLFPGGSTGIPDLNLNSGPGSTHSSSYQFESPDDYMLNQFERLGSSIEVLRKKLTEVDGRHSMMLLEETRPLKEQMADLRSNIGIFGMHTAWLMNAWRRQMSGQGAGQNGASTGGGGGGGGSGGGRGEADNGDERHHYRPSRRMSENRGEHRGEHRSEHPPRL</sequence>
<evidence type="ECO:0000313" key="8">
    <source>
        <dbReference type="EMBL" id="KAK1772432.1"/>
    </source>
</evidence>
<dbReference type="Pfam" id="PF02176">
    <property type="entry name" value="zf-TRAF"/>
    <property type="match status" value="2"/>
</dbReference>
<feature type="region of interest" description="Disordered" evidence="5">
    <location>
        <begin position="420"/>
        <end position="481"/>
    </location>
</feature>